<evidence type="ECO:0000313" key="4">
    <source>
        <dbReference type="Proteomes" id="UP000198406"/>
    </source>
</evidence>
<feature type="compositionally biased region" description="Acidic residues" evidence="1">
    <location>
        <begin position="474"/>
        <end position="490"/>
    </location>
</feature>
<dbReference type="Proteomes" id="UP000198406">
    <property type="component" value="Unassembled WGS sequence"/>
</dbReference>
<proteinExistence type="predicted"/>
<dbReference type="InParanoid" id="A0A1Z5KBQ7"/>
<dbReference type="SMART" id="SM00387">
    <property type="entry name" value="HATPase_c"/>
    <property type="match status" value="1"/>
</dbReference>
<dbReference type="InterPro" id="IPR003594">
    <property type="entry name" value="HATPase_dom"/>
</dbReference>
<dbReference type="EMBL" id="BDSP01000203">
    <property type="protein sequence ID" value="GAX23677.1"/>
    <property type="molecule type" value="Genomic_DNA"/>
</dbReference>
<reference evidence="3 4" key="1">
    <citation type="journal article" date="2015" name="Plant Cell">
        <title>Oil accumulation by the oleaginous diatom Fistulifera solaris as revealed by the genome and transcriptome.</title>
        <authorList>
            <person name="Tanaka T."/>
            <person name="Maeda Y."/>
            <person name="Veluchamy A."/>
            <person name="Tanaka M."/>
            <person name="Abida H."/>
            <person name="Marechal E."/>
            <person name="Bowler C."/>
            <person name="Muto M."/>
            <person name="Sunaga Y."/>
            <person name="Tanaka M."/>
            <person name="Yoshino T."/>
            <person name="Taniguchi T."/>
            <person name="Fukuda Y."/>
            <person name="Nemoto M."/>
            <person name="Matsumoto M."/>
            <person name="Wong P.S."/>
            <person name="Aburatani S."/>
            <person name="Fujibuchi W."/>
        </authorList>
    </citation>
    <scope>NUCLEOTIDE SEQUENCE [LARGE SCALE GENOMIC DNA]</scope>
    <source>
        <strain evidence="3 4">JPCC DA0580</strain>
    </source>
</reference>
<dbReference type="InterPro" id="IPR014721">
    <property type="entry name" value="Ribsml_uS5_D2-typ_fold_subgr"/>
</dbReference>
<evidence type="ECO:0000259" key="2">
    <source>
        <dbReference type="SMART" id="SM00387"/>
    </source>
</evidence>
<gene>
    <name evidence="3" type="ORF">FisN_12Hh251</name>
</gene>
<feature type="domain" description="Histidine kinase/HSP90-like ATPase" evidence="2">
    <location>
        <begin position="44"/>
        <end position="170"/>
    </location>
</feature>
<accession>A0A1Z5KBQ7</accession>
<name>A0A1Z5KBQ7_FISSO</name>
<dbReference type="Pfam" id="PF02518">
    <property type="entry name" value="HATPase_c"/>
    <property type="match status" value="1"/>
</dbReference>
<dbReference type="AlphaFoldDB" id="A0A1Z5KBQ7"/>
<evidence type="ECO:0000256" key="1">
    <source>
        <dbReference type="SAM" id="MobiDB-lite"/>
    </source>
</evidence>
<dbReference type="Gene3D" id="3.30.230.10">
    <property type="match status" value="1"/>
</dbReference>
<protein>
    <recommendedName>
        <fullName evidence="2">Histidine kinase/HSP90-like ATPase domain-containing protein</fullName>
    </recommendedName>
</protein>
<dbReference type="SUPFAM" id="SSF55874">
    <property type="entry name" value="ATPase domain of HSP90 chaperone/DNA topoisomerase II/histidine kinase"/>
    <property type="match status" value="1"/>
</dbReference>
<evidence type="ECO:0000313" key="3">
    <source>
        <dbReference type="EMBL" id="GAX23677.1"/>
    </source>
</evidence>
<sequence length="673" mass="74066">MALRTFHANPSLGGFGNESSNAQLWLNRTGTTTTTTQSKNDEPVDGDAFAQIIKELVDNAVDACLSSDHEDTSPKRVRVDIQPTKEDDHLLRVTVTDNGCGMLDIQACVDPFRTSKQDTESNTAGRYGIGLTLCLLHAQRLVRGSCAVIRSATAQQTEWTTLQCVVDADQDKIQCTTRISGHQPKDFVQESGTCVSLLVRGGACATMAWPRLAEYLQRFQLSIGLGCSLEVLAPTLSSVPLCIRSLRSVTNDLEQEDAKDEEWTDGFTDSGLFRTDKMAKHNRPEVPTTKKKWEGEEAKRQKWMCTAAQHYLGRTVNECNVAHSIVPIRGIAIPSGRTTKQKTSKRKAADDIPMLEVDLIVCGGAESEEDVEISNQCSFTETESTPEVSAMITLVRMVNRIPLLDSAEAEACGIAQSISSKKRIWHSFGLEVNRITPEPGTNCAKRLRFAVRDSDQVAPFFQKSNHSRVHIAEDETDDDDDNGSVGDEPELGPNHAFRRRKKGPVVLLPAAQRLGSILAVIQIHAKPSTLPLPTLSKGRLPSDHVAIDNAIEVALTECLRKLQASNPALLLTAGELRVAERDARYIPAVSEALSSILLRSTKAAEVDNLLYDKVQKWDLNGSVDRNLRDHPDADKVLTRLLDTQIRTSFASNAELKEARYFHVFSEIHPGNGE</sequence>
<organism evidence="3 4">
    <name type="scientific">Fistulifera solaris</name>
    <name type="common">Oleaginous diatom</name>
    <dbReference type="NCBI Taxonomy" id="1519565"/>
    <lineage>
        <taxon>Eukaryota</taxon>
        <taxon>Sar</taxon>
        <taxon>Stramenopiles</taxon>
        <taxon>Ochrophyta</taxon>
        <taxon>Bacillariophyta</taxon>
        <taxon>Bacillariophyceae</taxon>
        <taxon>Bacillariophycidae</taxon>
        <taxon>Naviculales</taxon>
        <taxon>Naviculaceae</taxon>
        <taxon>Fistulifera</taxon>
    </lineage>
</organism>
<dbReference type="InterPro" id="IPR036890">
    <property type="entry name" value="HATPase_C_sf"/>
</dbReference>
<feature type="region of interest" description="Disordered" evidence="1">
    <location>
        <begin position="465"/>
        <end position="496"/>
    </location>
</feature>
<dbReference type="OrthoDB" id="47930at2759"/>
<dbReference type="Gene3D" id="3.30.565.10">
    <property type="entry name" value="Histidine kinase-like ATPase, C-terminal domain"/>
    <property type="match status" value="1"/>
</dbReference>
<keyword evidence="4" id="KW-1185">Reference proteome</keyword>
<comment type="caution">
    <text evidence="3">The sequence shown here is derived from an EMBL/GenBank/DDBJ whole genome shotgun (WGS) entry which is preliminary data.</text>
</comment>